<name>A0A182TY58_9DIPT</name>
<dbReference type="VEuPathDB" id="VectorBase:AMEC010439"/>
<proteinExistence type="predicted"/>
<reference evidence="2" key="2">
    <citation type="submission" date="2020-05" db="UniProtKB">
        <authorList>
            <consortium name="EnsemblMetazoa"/>
        </authorList>
    </citation>
    <scope>IDENTIFICATION</scope>
    <source>
        <strain evidence="2">CM1001059</strain>
    </source>
</reference>
<sequence length="600" mass="66063">MRAGDSYSSAPRDAARLHGVVPTAQYDGAVRRKLDGADGQIAQLHAAYLAPLAEAVARHRAVLAGGEDVPDRPIDRDRRDRVLVRAVLAERPQHHPPAGRPNRSRHGQQLRHVRGAEELARDLAKLRYLHLDRVPGGQIVDLPEIDRPFIAEMVEDVVRVEGGLALLPVAEDQIDPVVQPGRDVVRLERLAQQPHEPGGRVLRPRRQRNVPDRRAVEPRAKVNLQPVLQEVAALLGIVELRYQLLEVGHVVQTVVVRVRHAVEHPVRVVELAVLQAQHQLRVLADEIVQHEAGRGVVRAVQELRLAHLLVPTAEPGEPFRVEGADRFGQVAVHARLGQVQLRRGVVGDDPREDRVLRQILERPVGQPVQVEQVVVVGHEPVLPLERHAFGALLGGRIVRLLADAAPAVIPVRLVAKHEVKALVGTARRRRRLLLLLVLPPDPQPDLPQQISMLGQSGRQRGGTVQLADLLQALVQLGVVEVKQKGALLLHEPVRLYLAPVEHFDVLAAPDGKPLAVAAGRLATVLLLPVDRDAVFVHDLDERLAGAGPLRLEHQRPGAHLEPAGRLQAQLGAAAIRRPAQPHDVDREVLEVDFVRLEQQQ</sequence>
<dbReference type="AlphaFoldDB" id="A0A182TY58"/>
<protein>
    <submittedName>
        <fullName evidence="2">Uncharacterized protein</fullName>
    </submittedName>
</protein>
<keyword evidence="3" id="KW-1185">Reference proteome</keyword>
<accession>A0A182TY58</accession>
<feature type="region of interest" description="Disordered" evidence="1">
    <location>
        <begin position="89"/>
        <end position="108"/>
    </location>
</feature>
<organism evidence="2 3">
    <name type="scientific">Anopheles melas</name>
    <dbReference type="NCBI Taxonomy" id="34690"/>
    <lineage>
        <taxon>Eukaryota</taxon>
        <taxon>Metazoa</taxon>
        <taxon>Ecdysozoa</taxon>
        <taxon>Arthropoda</taxon>
        <taxon>Hexapoda</taxon>
        <taxon>Insecta</taxon>
        <taxon>Pterygota</taxon>
        <taxon>Neoptera</taxon>
        <taxon>Endopterygota</taxon>
        <taxon>Diptera</taxon>
        <taxon>Nematocera</taxon>
        <taxon>Culicoidea</taxon>
        <taxon>Culicidae</taxon>
        <taxon>Anophelinae</taxon>
        <taxon>Anopheles</taxon>
    </lineage>
</organism>
<evidence type="ECO:0000313" key="3">
    <source>
        <dbReference type="Proteomes" id="UP000075902"/>
    </source>
</evidence>
<reference evidence="3" key="1">
    <citation type="submission" date="2014-01" db="EMBL/GenBank/DDBJ databases">
        <title>The Genome Sequence of Anopheles melas CM1001059_A (V2).</title>
        <authorList>
            <consortium name="The Broad Institute Genomics Platform"/>
            <person name="Neafsey D.E."/>
            <person name="Besansky N."/>
            <person name="Howell P."/>
            <person name="Walton C."/>
            <person name="Young S.K."/>
            <person name="Zeng Q."/>
            <person name="Gargeya S."/>
            <person name="Fitzgerald M."/>
            <person name="Haas B."/>
            <person name="Abouelleil A."/>
            <person name="Allen A.W."/>
            <person name="Alvarado L."/>
            <person name="Arachchi H.M."/>
            <person name="Berlin A.M."/>
            <person name="Chapman S.B."/>
            <person name="Gainer-Dewar J."/>
            <person name="Goldberg J."/>
            <person name="Griggs A."/>
            <person name="Gujja S."/>
            <person name="Hansen M."/>
            <person name="Howarth C."/>
            <person name="Imamovic A."/>
            <person name="Ireland A."/>
            <person name="Larimer J."/>
            <person name="McCowan C."/>
            <person name="Murphy C."/>
            <person name="Pearson M."/>
            <person name="Poon T.W."/>
            <person name="Priest M."/>
            <person name="Roberts A."/>
            <person name="Saif S."/>
            <person name="Shea T."/>
            <person name="Sisk P."/>
            <person name="Sykes S."/>
            <person name="Wortman J."/>
            <person name="Nusbaum C."/>
            <person name="Birren B."/>
        </authorList>
    </citation>
    <scope>NUCLEOTIDE SEQUENCE [LARGE SCALE GENOMIC DNA]</scope>
    <source>
        <strain evidence="3">CM1001059</strain>
    </source>
</reference>
<evidence type="ECO:0000256" key="1">
    <source>
        <dbReference type="SAM" id="MobiDB-lite"/>
    </source>
</evidence>
<dbReference type="Proteomes" id="UP000075902">
    <property type="component" value="Unassembled WGS sequence"/>
</dbReference>
<evidence type="ECO:0000313" key="2">
    <source>
        <dbReference type="EnsemblMetazoa" id="AMEC010439-PA"/>
    </source>
</evidence>
<dbReference type="EnsemblMetazoa" id="AMEC010439-RA">
    <property type="protein sequence ID" value="AMEC010439-PA"/>
    <property type="gene ID" value="AMEC010439"/>
</dbReference>